<keyword evidence="1" id="KW-0732">Signal</keyword>
<dbReference type="EMBL" id="BMAT01002196">
    <property type="protein sequence ID" value="GFS01030.1"/>
    <property type="molecule type" value="Genomic_DNA"/>
</dbReference>
<feature type="signal peptide" evidence="1">
    <location>
        <begin position="1"/>
        <end position="17"/>
    </location>
</feature>
<dbReference type="Proteomes" id="UP000762676">
    <property type="component" value="Unassembled WGS sequence"/>
</dbReference>
<keyword evidence="3" id="KW-1185">Reference proteome</keyword>
<feature type="chain" id="PRO_5043808656" description="Secreted protein" evidence="1">
    <location>
        <begin position="18"/>
        <end position="81"/>
    </location>
</feature>
<organism evidence="2 3">
    <name type="scientific">Elysia marginata</name>
    <dbReference type="NCBI Taxonomy" id="1093978"/>
    <lineage>
        <taxon>Eukaryota</taxon>
        <taxon>Metazoa</taxon>
        <taxon>Spiralia</taxon>
        <taxon>Lophotrochozoa</taxon>
        <taxon>Mollusca</taxon>
        <taxon>Gastropoda</taxon>
        <taxon>Heterobranchia</taxon>
        <taxon>Euthyneura</taxon>
        <taxon>Panpulmonata</taxon>
        <taxon>Sacoglossa</taxon>
        <taxon>Placobranchoidea</taxon>
        <taxon>Plakobranchidae</taxon>
        <taxon>Elysia</taxon>
    </lineage>
</organism>
<gene>
    <name evidence="2" type="ORF">ElyMa_001086100</name>
</gene>
<reference evidence="2 3" key="1">
    <citation type="journal article" date="2021" name="Elife">
        <title>Chloroplast acquisition without the gene transfer in kleptoplastic sea slugs, Plakobranchus ocellatus.</title>
        <authorList>
            <person name="Maeda T."/>
            <person name="Takahashi S."/>
            <person name="Yoshida T."/>
            <person name="Shimamura S."/>
            <person name="Takaki Y."/>
            <person name="Nagai Y."/>
            <person name="Toyoda A."/>
            <person name="Suzuki Y."/>
            <person name="Arimoto A."/>
            <person name="Ishii H."/>
            <person name="Satoh N."/>
            <person name="Nishiyama T."/>
            <person name="Hasebe M."/>
            <person name="Maruyama T."/>
            <person name="Minagawa J."/>
            <person name="Obokata J."/>
            <person name="Shigenobu S."/>
        </authorList>
    </citation>
    <scope>NUCLEOTIDE SEQUENCE [LARGE SCALE GENOMIC DNA]</scope>
</reference>
<evidence type="ECO:0000313" key="3">
    <source>
        <dbReference type="Proteomes" id="UP000762676"/>
    </source>
</evidence>
<proteinExistence type="predicted"/>
<protein>
    <recommendedName>
        <fullName evidence="4">Secreted protein</fullName>
    </recommendedName>
</protein>
<dbReference type="AlphaFoldDB" id="A0AAV4HTW6"/>
<evidence type="ECO:0000313" key="2">
    <source>
        <dbReference type="EMBL" id="GFS01030.1"/>
    </source>
</evidence>
<evidence type="ECO:0000256" key="1">
    <source>
        <dbReference type="SAM" id="SignalP"/>
    </source>
</evidence>
<name>A0AAV4HTW6_9GAST</name>
<comment type="caution">
    <text evidence="2">The sequence shown here is derived from an EMBL/GenBank/DDBJ whole genome shotgun (WGS) entry which is preliminary data.</text>
</comment>
<evidence type="ECO:0008006" key="4">
    <source>
        <dbReference type="Google" id="ProtNLM"/>
    </source>
</evidence>
<accession>A0AAV4HTW6</accession>
<sequence length="81" mass="8456">MVVVLLLVVEVVVVVVAVAAAEASAVIVVVVVVEVLCRFGWSLTAILAQNKINTTAGTSRAVADPNPKLTLSRIFADNFPP</sequence>